<dbReference type="EMBL" id="LJCR01000576">
    <property type="protein sequence ID" value="KPV52349.1"/>
    <property type="molecule type" value="Genomic_DNA"/>
</dbReference>
<feature type="compositionally biased region" description="Polar residues" evidence="1">
    <location>
        <begin position="211"/>
        <end position="226"/>
    </location>
</feature>
<keyword evidence="2" id="KW-0732">Signal</keyword>
<name>A0A0N8PSC6_9CHLR</name>
<evidence type="ECO:0000313" key="4">
    <source>
        <dbReference type="Proteomes" id="UP000050509"/>
    </source>
</evidence>
<organism evidence="3 4">
    <name type="scientific">Kouleothrix aurantiaca</name>
    <dbReference type="NCBI Taxonomy" id="186479"/>
    <lineage>
        <taxon>Bacteria</taxon>
        <taxon>Bacillati</taxon>
        <taxon>Chloroflexota</taxon>
        <taxon>Chloroflexia</taxon>
        <taxon>Chloroflexales</taxon>
        <taxon>Roseiflexineae</taxon>
        <taxon>Roseiflexaceae</taxon>
        <taxon>Kouleothrix</taxon>
    </lineage>
</organism>
<sequence>MTTSRMARIIGVCSLALALLVFGGGAAFAQSSGAQSFTLQPNGTATITFEGYCTNFGQKFPTSVQTPNAVAPDKIRGALAYIQSNNLSASADKALEAQYAIWQLSGATGSPAGGADAKAVVDAASSAPANPQGTSVLDAAKAGQVTLTVASWQPIGDKVTIGAASDNFYGRGTLTVKNVSNEALTLYMPLGTLFPPATAGDQTMAAYSTKADVSNPQPASQGTGSQ</sequence>
<feature type="signal peptide" evidence="2">
    <location>
        <begin position="1"/>
        <end position="29"/>
    </location>
</feature>
<gene>
    <name evidence="3" type="ORF">SE17_16020</name>
</gene>
<evidence type="ECO:0000256" key="1">
    <source>
        <dbReference type="SAM" id="MobiDB-lite"/>
    </source>
</evidence>
<evidence type="ECO:0000256" key="2">
    <source>
        <dbReference type="SAM" id="SignalP"/>
    </source>
</evidence>
<dbReference type="AlphaFoldDB" id="A0A0N8PSC6"/>
<proteinExistence type="predicted"/>
<evidence type="ECO:0000313" key="3">
    <source>
        <dbReference type="EMBL" id="KPV52349.1"/>
    </source>
</evidence>
<keyword evidence="4" id="KW-1185">Reference proteome</keyword>
<accession>A0A0N8PSC6</accession>
<feature type="non-terminal residue" evidence="3">
    <location>
        <position position="226"/>
    </location>
</feature>
<feature type="chain" id="PRO_5006029315" evidence="2">
    <location>
        <begin position="30"/>
        <end position="226"/>
    </location>
</feature>
<feature type="region of interest" description="Disordered" evidence="1">
    <location>
        <begin position="205"/>
        <end position="226"/>
    </location>
</feature>
<protein>
    <submittedName>
        <fullName evidence="3">Uncharacterized protein</fullName>
    </submittedName>
</protein>
<dbReference type="Proteomes" id="UP000050509">
    <property type="component" value="Unassembled WGS sequence"/>
</dbReference>
<comment type="caution">
    <text evidence="3">The sequence shown here is derived from an EMBL/GenBank/DDBJ whole genome shotgun (WGS) entry which is preliminary data.</text>
</comment>
<reference evidence="3 4" key="1">
    <citation type="submission" date="2015-09" db="EMBL/GenBank/DDBJ databases">
        <title>Draft genome sequence of Kouleothrix aurantiaca JCM 19913.</title>
        <authorList>
            <person name="Hemp J."/>
        </authorList>
    </citation>
    <scope>NUCLEOTIDE SEQUENCE [LARGE SCALE GENOMIC DNA]</scope>
    <source>
        <strain evidence="3 4">COM-B</strain>
    </source>
</reference>